<dbReference type="Proteomes" id="UP000243488">
    <property type="component" value="Chromosome"/>
</dbReference>
<evidence type="ECO:0000313" key="17">
    <source>
        <dbReference type="Proteomes" id="UP000243488"/>
    </source>
</evidence>
<dbReference type="GO" id="GO:0009416">
    <property type="term" value="P:response to light stimulus"/>
    <property type="evidence" value="ECO:0007669"/>
    <property type="project" value="TreeGrafter"/>
</dbReference>
<dbReference type="FunFam" id="1.10.579.10:FF:000003">
    <property type="entry name" value="Deoxyribodipyrimidine photo-lyase"/>
    <property type="match status" value="1"/>
</dbReference>
<dbReference type="SUPFAM" id="SSF48173">
    <property type="entry name" value="Cryptochrome/photolyase FAD-binding domain"/>
    <property type="match status" value="1"/>
</dbReference>
<dbReference type="Gene3D" id="1.10.579.10">
    <property type="entry name" value="DNA Cyclobutane Dipyrimidine Photolyase, subunit A, domain 3"/>
    <property type="match status" value="1"/>
</dbReference>
<feature type="binding site" evidence="12">
    <location>
        <position position="278"/>
    </location>
    <ligand>
        <name>FAD</name>
        <dbReference type="ChEBI" id="CHEBI:57692"/>
    </ligand>
</feature>
<dbReference type="Gene3D" id="1.25.40.80">
    <property type="match status" value="1"/>
</dbReference>
<keyword evidence="17" id="KW-1185">Reference proteome</keyword>
<dbReference type="GO" id="GO:0003677">
    <property type="term" value="F:DNA binding"/>
    <property type="evidence" value="ECO:0007669"/>
    <property type="project" value="TreeGrafter"/>
</dbReference>
<comment type="function">
    <text evidence="10">Involved in repair of UV radiation-induced DNA damage. Catalyzes the light-dependent monomerization (300-600 nm) of cyclobutyl pyrimidine dimers (in cis-syn configuration), which are formed between adjacent bases on the same DNA strand upon exposure to ultraviolet radiation.</text>
</comment>
<dbReference type="PRINTS" id="PR00147">
    <property type="entry name" value="DNAPHOTLYASE"/>
</dbReference>
<dbReference type="KEGG" id="ppha:BVH74_01570"/>
<dbReference type="EC" id="4.1.99.3" evidence="3"/>
<feature type="site" description="Electron transfer via tryptophanyl radical" evidence="13">
    <location>
        <position position="389"/>
    </location>
</feature>
<feature type="domain" description="Photolyase/cryptochrome alpha/beta" evidence="15">
    <location>
        <begin position="3"/>
        <end position="135"/>
    </location>
</feature>
<evidence type="ECO:0000256" key="13">
    <source>
        <dbReference type="PIRSR" id="PIRSR602081-2"/>
    </source>
</evidence>
<evidence type="ECO:0000256" key="10">
    <source>
        <dbReference type="ARBA" id="ARBA00059220"/>
    </source>
</evidence>
<feature type="site" description="Electron transfer via tryptophanyl radical" evidence="13">
    <location>
        <position position="366"/>
    </location>
</feature>
<dbReference type="GO" id="GO:0003904">
    <property type="term" value="F:deoxyribodipyrimidine photo-lyase activity"/>
    <property type="evidence" value="ECO:0007669"/>
    <property type="project" value="UniProtKB-EC"/>
</dbReference>
<dbReference type="InterPro" id="IPR006050">
    <property type="entry name" value="DNA_photolyase_N"/>
</dbReference>
<accession>A0A1V0B186</accession>
<evidence type="ECO:0000313" key="16">
    <source>
        <dbReference type="EMBL" id="AQZ93534.1"/>
    </source>
</evidence>
<sequence>MNAIQLCWLRNDLRCTDNQALWHASQQGPVVAVWLISGDTWKAHDDAPVKIDFWLRNLRELGLSLATLNIPLRIIDVGTWSHCAEALLELASQLNAQGLFFNDEYGIHEQARDAEVERKFQHAGLDCRRFTDQLLFAPTSLKTQAGTPFKVFSQFRRQAYAQLHSHLPACLPAPQRQSALPLTSDTPPAQLDDFPAASPLQQQLWPAGEAAAQQRLEQFCHDALMDYHATRDRPDLQGTSQLSPYLVSGILSVRQCLHAALRVNQGEFASGSPGAVAWINELLWREFYKYILVNFPRVSRHRAFRPATEAIPWRNDPAALEAWQQGRTGFPIIDAAMRQLATTGWMHNRLRMLCAMFLSKNLLLDWRSGERWFMRQLIDGDLAANNGGWQWSASTGTDAAPYFRLFNPISQARKFDPQGDFIRQWVSELANTPTVSIHAPQPDSLLKDNDYPAPIIDLASSRERALTAFRELATP</sequence>
<dbReference type="PANTHER" id="PTHR11455">
    <property type="entry name" value="CRYPTOCHROME"/>
    <property type="match status" value="1"/>
</dbReference>
<keyword evidence="5 12" id="KW-0285">Flavoprotein</keyword>
<dbReference type="InterPro" id="IPR036134">
    <property type="entry name" value="Crypto/Photolyase_FAD-like_sf"/>
</dbReference>
<feature type="binding site" evidence="12">
    <location>
        <position position="227"/>
    </location>
    <ligand>
        <name>FAD</name>
        <dbReference type="ChEBI" id="CHEBI:57692"/>
    </ligand>
</feature>
<keyword evidence="16" id="KW-0456">Lyase</keyword>
<protein>
    <recommendedName>
        <fullName evidence="4">Deoxyribodipyrimidine photo-lyase</fullName>
        <ecNumber evidence="3">4.1.99.3</ecNumber>
    </recommendedName>
    <alternativeName>
        <fullName evidence="8">DNA photolyase</fullName>
    </alternativeName>
    <alternativeName>
        <fullName evidence="11">Photoreactivating enzyme</fullName>
    </alternativeName>
</protein>
<keyword evidence="6 12" id="KW-0274">FAD</keyword>
<dbReference type="Pfam" id="PF03441">
    <property type="entry name" value="FAD_binding_7"/>
    <property type="match status" value="1"/>
</dbReference>
<dbReference type="Gene3D" id="3.40.50.620">
    <property type="entry name" value="HUPs"/>
    <property type="match status" value="1"/>
</dbReference>
<name>A0A1V0B186_9GAMM</name>
<feature type="site" description="Electron transfer via tryptophanyl radical" evidence="13">
    <location>
        <position position="313"/>
    </location>
</feature>
<evidence type="ECO:0000256" key="11">
    <source>
        <dbReference type="ARBA" id="ARBA00083107"/>
    </source>
</evidence>
<comment type="cofactor">
    <cofactor evidence="12">
        <name>FAD</name>
        <dbReference type="ChEBI" id="CHEBI:57692"/>
    </cofactor>
    <text evidence="12">Binds 1 FAD per subunit.</text>
</comment>
<dbReference type="GO" id="GO:0000719">
    <property type="term" value="P:photoreactive repair"/>
    <property type="evidence" value="ECO:0007669"/>
    <property type="project" value="UniProtKB-ARBA"/>
</dbReference>
<evidence type="ECO:0000256" key="4">
    <source>
        <dbReference type="ARBA" id="ARBA00014046"/>
    </source>
</evidence>
<dbReference type="EMBL" id="CP020100">
    <property type="protein sequence ID" value="AQZ93534.1"/>
    <property type="molecule type" value="Genomic_DNA"/>
</dbReference>
<reference evidence="16 17" key="1">
    <citation type="submission" date="2017-03" db="EMBL/GenBank/DDBJ databases">
        <title>Complete genome sequence of the novel DNRA strain Pseudomonas sp. S-6-2 isolated from Chinese polluted river sediment. Journal of Biotechnology.</title>
        <authorList>
            <person name="Li J."/>
            <person name="Xiang F."/>
            <person name="Wang L."/>
            <person name="Xi L."/>
            <person name="Liu J."/>
        </authorList>
    </citation>
    <scope>NUCLEOTIDE SEQUENCE [LARGE SCALE GENOMIC DNA]</scope>
    <source>
        <strain evidence="16 17">S-6-2</strain>
    </source>
</reference>
<dbReference type="PANTHER" id="PTHR11455:SF9">
    <property type="entry name" value="CRYPTOCHROME CIRCADIAN CLOCK 5 ISOFORM X1"/>
    <property type="match status" value="1"/>
</dbReference>
<feature type="binding site" evidence="12">
    <location>
        <begin position="379"/>
        <end position="381"/>
    </location>
    <ligand>
        <name>FAD</name>
        <dbReference type="ChEBI" id="CHEBI:57692"/>
    </ligand>
</feature>
<dbReference type="PROSITE" id="PS51645">
    <property type="entry name" value="PHR_CRY_ALPHA_BETA"/>
    <property type="match status" value="1"/>
</dbReference>
<evidence type="ECO:0000256" key="8">
    <source>
        <dbReference type="ARBA" id="ARBA00031671"/>
    </source>
</evidence>
<evidence type="ECO:0000256" key="14">
    <source>
        <dbReference type="RuleBase" id="RU004182"/>
    </source>
</evidence>
<organism evidence="16 17">
    <name type="scientific">Halopseudomonas phragmitis</name>
    <dbReference type="NCBI Taxonomy" id="1931241"/>
    <lineage>
        <taxon>Bacteria</taxon>
        <taxon>Pseudomonadati</taxon>
        <taxon>Pseudomonadota</taxon>
        <taxon>Gammaproteobacteria</taxon>
        <taxon>Pseudomonadales</taxon>
        <taxon>Pseudomonadaceae</taxon>
        <taxon>Halopseudomonas</taxon>
    </lineage>
</organism>
<gene>
    <name evidence="16" type="ORF">BVH74_01570</name>
</gene>
<evidence type="ECO:0000256" key="12">
    <source>
        <dbReference type="PIRSR" id="PIRSR602081-1"/>
    </source>
</evidence>
<evidence type="ECO:0000256" key="7">
    <source>
        <dbReference type="ARBA" id="ARBA00022991"/>
    </source>
</evidence>
<feature type="binding site" evidence="12">
    <location>
        <begin position="281"/>
        <end position="288"/>
    </location>
    <ligand>
        <name>FAD</name>
        <dbReference type="ChEBI" id="CHEBI:57692"/>
    </ligand>
</feature>
<dbReference type="AlphaFoldDB" id="A0A1V0B186"/>
<dbReference type="InterPro" id="IPR018394">
    <property type="entry name" value="DNA_photolyase_1_CS_C"/>
</dbReference>
<evidence type="ECO:0000259" key="15">
    <source>
        <dbReference type="PROSITE" id="PS51645"/>
    </source>
</evidence>
<evidence type="ECO:0000256" key="3">
    <source>
        <dbReference type="ARBA" id="ARBA00013149"/>
    </source>
</evidence>
<dbReference type="SUPFAM" id="SSF52425">
    <property type="entry name" value="Cryptochrome/photolyase, N-terminal domain"/>
    <property type="match status" value="1"/>
</dbReference>
<proteinExistence type="inferred from homology"/>
<evidence type="ECO:0000256" key="9">
    <source>
        <dbReference type="ARBA" id="ARBA00033999"/>
    </source>
</evidence>
<dbReference type="InterPro" id="IPR005101">
    <property type="entry name" value="Cryptochr/Photolyase_FAD-bd"/>
</dbReference>
<evidence type="ECO:0000256" key="1">
    <source>
        <dbReference type="ARBA" id="ARBA00001932"/>
    </source>
</evidence>
<dbReference type="InterPro" id="IPR014729">
    <property type="entry name" value="Rossmann-like_a/b/a_fold"/>
</dbReference>
<dbReference type="PROSITE" id="PS00394">
    <property type="entry name" value="DNA_PHOTOLYASES_1_1"/>
    <property type="match status" value="1"/>
</dbReference>
<dbReference type="STRING" id="1931241.BVH74_01570"/>
<comment type="catalytic activity">
    <reaction evidence="9">
        <text>cyclobutadipyrimidine (in DNA) = 2 pyrimidine residues (in DNA).</text>
        <dbReference type="EC" id="4.1.99.3"/>
    </reaction>
</comment>
<comment type="cofactor">
    <cofactor evidence="1">
        <name>(6R)-5,10-methylene-5,6,7,8-tetrahydrofolate</name>
        <dbReference type="ChEBI" id="CHEBI:15636"/>
    </cofactor>
</comment>
<keyword evidence="7 14" id="KW-0157">Chromophore</keyword>
<comment type="similarity">
    <text evidence="2">Belongs to the DNA photolyase class-1 family.</text>
</comment>
<evidence type="ECO:0000256" key="6">
    <source>
        <dbReference type="ARBA" id="ARBA00022827"/>
    </source>
</evidence>
<dbReference type="InterPro" id="IPR036155">
    <property type="entry name" value="Crypto/Photolyase_N_sf"/>
</dbReference>
<dbReference type="GO" id="GO:0071949">
    <property type="term" value="F:FAD binding"/>
    <property type="evidence" value="ECO:0007669"/>
    <property type="project" value="TreeGrafter"/>
</dbReference>
<evidence type="ECO:0000256" key="2">
    <source>
        <dbReference type="ARBA" id="ARBA00005862"/>
    </source>
</evidence>
<evidence type="ECO:0000256" key="5">
    <source>
        <dbReference type="ARBA" id="ARBA00022630"/>
    </source>
</evidence>
<feature type="binding site" evidence="12">
    <location>
        <begin position="239"/>
        <end position="243"/>
    </location>
    <ligand>
        <name>FAD</name>
        <dbReference type="ChEBI" id="CHEBI:57692"/>
    </ligand>
</feature>
<comment type="similarity">
    <text evidence="14">Belongs to the DNA photolyase family.</text>
</comment>
<dbReference type="NCBIfam" id="NF007955">
    <property type="entry name" value="PRK10674.1"/>
    <property type="match status" value="1"/>
</dbReference>
<dbReference type="Pfam" id="PF00875">
    <property type="entry name" value="DNA_photolyase"/>
    <property type="match status" value="1"/>
</dbReference>
<dbReference type="InterPro" id="IPR002081">
    <property type="entry name" value="Cryptochrome/DNA_photolyase_1"/>
</dbReference>
<dbReference type="RefSeq" id="WP_080048392.1">
    <property type="nucleotide sequence ID" value="NZ_CP020100.1"/>
</dbReference>